<dbReference type="EMBL" id="VSRR010024497">
    <property type="protein sequence ID" value="MPC66236.1"/>
    <property type="molecule type" value="Genomic_DNA"/>
</dbReference>
<gene>
    <name evidence="1" type="ORF">E2C01_060384</name>
</gene>
<dbReference type="AlphaFoldDB" id="A0A5B7H8K0"/>
<reference evidence="1 2" key="1">
    <citation type="submission" date="2019-05" db="EMBL/GenBank/DDBJ databases">
        <title>Another draft genome of Portunus trituberculatus and its Hox gene families provides insights of decapod evolution.</title>
        <authorList>
            <person name="Jeong J.-H."/>
            <person name="Song I."/>
            <person name="Kim S."/>
            <person name="Choi T."/>
            <person name="Kim D."/>
            <person name="Ryu S."/>
            <person name="Kim W."/>
        </authorList>
    </citation>
    <scope>NUCLEOTIDE SEQUENCE [LARGE SCALE GENOMIC DNA]</scope>
    <source>
        <tissue evidence="1">Muscle</tissue>
    </source>
</reference>
<protein>
    <submittedName>
        <fullName evidence="1">Uncharacterized protein</fullName>
    </submittedName>
</protein>
<sequence length="91" mass="10258">MKSSMMLRSEESQRGQNFVCSRCMQEEEGGGGGGGDDEDVRILRYMTRVRQQNGRSSSEVADMCGVKDISVEQRCRNNRNTKNHASEIKKP</sequence>
<comment type="caution">
    <text evidence="1">The sequence shown here is derived from an EMBL/GenBank/DDBJ whole genome shotgun (WGS) entry which is preliminary data.</text>
</comment>
<proteinExistence type="predicted"/>
<keyword evidence="2" id="KW-1185">Reference proteome</keyword>
<accession>A0A5B7H8K0</accession>
<evidence type="ECO:0000313" key="2">
    <source>
        <dbReference type="Proteomes" id="UP000324222"/>
    </source>
</evidence>
<dbReference type="Proteomes" id="UP000324222">
    <property type="component" value="Unassembled WGS sequence"/>
</dbReference>
<evidence type="ECO:0000313" key="1">
    <source>
        <dbReference type="EMBL" id="MPC66236.1"/>
    </source>
</evidence>
<name>A0A5B7H8K0_PORTR</name>
<organism evidence="1 2">
    <name type="scientific">Portunus trituberculatus</name>
    <name type="common">Swimming crab</name>
    <name type="synonym">Neptunus trituberculatus</name>
    <dbReference type="NCBI Taxonomy" id="210409"/>
    <lineage>
        <taxon>Eukaryota</taxon>
        <taxon>Metazoa</taxon>
        <taxon>Ecdysozoa</taxon>
        <taxon>Arthropoda</taxon>
        <taxon>Crustacea</taxon>
        <taxon>Multicrustacea</taxon>
        <taxon>Malacostraca</taxon>
        <taxon>Eumalacostraca</taxon>
        <taxon>Eucarida</taxon>
        <taxon>Decapoda</taxon>
        <taxon>Pleocyemata</taxon>
        <taxon>Brachyura</taxon>
        <taxon>Eubrachyura</taxon>
        <taxon>Portunoidea</taxon>
        <taxon>Portunidae</taxon>
        <taxon>Portuninae</taxon>
        <taxon>Portunus</taxon>
    </lineage>
</organism>